<organism evidence="1 2">
    <name type="scientific">Pisolithus microcarpus 441</name>
    <dbReference type="NCBI Taxonomy" id="765257"/>
    <lineage>
        <taxon>Eukaryota</taxon>
        <taxon>Fungi</taxon>
        <taxon>Dikarya</taxon>
        <taxon>Basidiomycota</taxon>
        <taxon>Agaricomycotina</taxon>
        <taxon>Agaricomycetes</taxon>
        <taxon>Agaricomycetidae</taxon>
        <taxon>Boletales</taxon>
        <taxon>Sclerodermatineae</taxon>
        <taxon>Pisolithaceae</taxon>
        <taxon>Pisolithus</taxon>
    </lineage>
</organism>
<dbReference type="HOGENOM" id="CLU_190352_0_0_1"/>
<reference evidence="1 2" key="1">
    <citation type="submission" date="2014-04" db="EMBL/GenBank/DDBJ databases">
        <authorList>
            <consortium name="DOE Joint Genome Institute"/>
            <person name="Kuo A."/>
            <person name="Kohler A."/>
            <person name="Costa M.D."/>
            <person name="Nagy L.G."/>
            <person name="Floudas D."/>
            <person name="Copeland A."/>
            <person name="Barry K.W."/>
            <person name="Cichocki N."/>
            <person name="Veneault-Fourrey C."/>
            <person name="LaButti K."/>
            <person name="Lindquist E.A."/>
            <person name="Lipzen A."/>
            <person name="Lundell T."/>
            <person name="Morin E."/>
            <person name="Murat C."/>
            <person name="Sun H."/>
            <person name="Tunlid A."/>
            <person name="Henrissat B."/>
            <person name="Grigoriev I.V."/>
            <person name="Hibbett D.S."/>
            <person name="Martin F."/>
            <person name="Nordberg H.P."/>
            <person name="Cantor M.N."/>
            <person name="Hua S.X."/>
        </authorList>
    </citation>
    <scope>NUCLEOTIDE SEQUENCE [LARGE SCALE GENOMIC DNA]</scope>
    <source>
        <strain evidence="1 2">441</strain>
    </source>
</reference>
<dbReference type="EMBL" id="KN834184">
    <property type="protein sequence ID" value="KIK11599.1"/>
    <property type="molecule type" value="Genomic_DNA"/>
</dbReference>
<gene>
    <name evidence="1" type="ORF">PISMIDRAFT_690228</name>
</gene>
<protein>
    <submittedName>
        <fullName evidence="1">Uncharacterized protein</fullName>
    </submittedName>
</protein>
<name>A0A0C9YCJ6_9AGAM</name>
<reference evidence="2" key="2">
    <citation type="submission" date="2015-01" db="EMBL/GenBank/DDBJ databases">
        <title>Evolutionary Origins and Diversification of the Mycorrhizal Mutualists.</title>
        <authorList>
            <consortium name="DOE Joint Genome Institute"/>
            <consortium name="Mycorrhizal Genomics Consortium"/>
            <person name="Kohler A."/>
            <person name="Kuo A."/>
            <person name="Nagy L.G."/>
            <person name="Floudas D."/>
            <person name="Copeland A."/>
            <person name="Barry K.W."/>
            <person name="Cichocki N."/>
            <person name="Veneault-Fourrey C."/>
            <person name="LaButti K."/>
            <person name="Lindquist E.A."/>
            <person name="Lipzen A."/>
            <person name="Lundell T."/>
            <person name="Morin E."/>
            <person name="Murat C."/>
            <person name="Riley R."/>
            <person name="Ohm R."/>
            <person name="Sun H."/>
            <person name="Tunlid A."/>
            <person name="Henrissat B."/>
            <person name="Grigoriev I.V."/>
            <person name="Hibbett D.S."/>
            <person name="Martin F."/>
        </authorList>
    </citation>
    <scope>NUCLEOTIDE SEQUENCE [LARGE SCALE GENOMIC DNA]</scope>
    <source>
        <strain evidence="2">441</strain>
    </source>
</reference>
<dbReference type="AlphaFoldDB" id="A0A0C9YCJ6"/>
<accession>A0A0C9YCJ6</accession>
<dbReference type="Proteomes" id="UP000054018">
    <property type="component" value="Unassembled WGS sequence"/>
</dbReference>
<feature type="non-terminal residue" evidence="1">
    <location>
        <position position="88"/>
    </location>
</feature>
<keyword evidence="2" id="KW-1185">Reference proteome</keyword>
<evidence type="ECO:0000313" key="1">
    <source>
        <dbReference type="EMBL" id="KIK11599.1"/>
    </source>
</evidence>
<sequence>MQGVERDRVPNPQVHRNRVLHSIMLEEDDGPAPPYVIPLHPTCTRSCHNTYFPSAPPAPEPPNPVVNAALFSSSFTGHVACTRAGHKW</sequence>
<evidence type="ECO:0000313" key="2">
    <source>
        <dbReference type="Proteomes" id="UP000054018"/>
    </source>
</evidence>
<proteinExistence type="predicted"/>